<sequence length="218" mass="23269">MADPAARAAADGIRQELAGFTDDATDPAYAPDRELFGAYTHQQIWDLVHEALDPAALGRIAAAWQANATAVADAFQAFSDATNREFARWSGRAADAAVGATRQFVRAGGDVHDVCRAVARLMELNSDAAQTVRGAIAPPQRYRPLADPAAEAVYGGKRRMEHDSAAADIEADVRDTMTYVYTPTMPATGDRVPRFPRPREGSDNAPGDPDSVRGGGTR</sequence>
<dbReference type="Gene3D" id="1.20.1260.20">
    <property type="entry name" value="PPE superfamily"/>
    <property type="match status" value="1"/>
</dbReference>
<evidence type="ECO:0008006" key="4">
    <source>
        <dbReference type="Google" id="ProtNLM"/>
    </source>
</evidence>
<feature type="compositionally biased region" description="Basic and acidic residues" evidence="1">
    <location>
        <begin position="191"/>
        <end position="202"/>
    </location>
</feature>
<name>A0ABU6B564_9NOCA</name>
<keyword evidence="3" id="KW-1185">Reference proteome</keyword>
<dbReference type="InterPro" id="IPR038332">
    <property type="entry name" value="PPE_sf"/>
</dbReference>
<proteinExistence type="predicted"/>
<accession>A0ABU6B564</accession>
<reference evidence="2 3" key="1">
    <citation type="submission" date="2023-12" db="EMBL/GenBank/DDBJ databases">
        <title>novel species in genus Nocarida.</title>
        <authorList>
            <person name="Li Z."/>
        </authorList>
    </citation>
    <scope>NUCLEOTIDE SEQUENCE [LARGE SCALE GENOMIC DNA]</scope>
    <source>
        <strain evidence="2 3">CDC186</strain>
    </source>
</reference>
<evidence type="ECO:0000313" key="2">
    <source>
        <dbReference type="EMBL" id="MEB3514494.1"/>
    </source>
</evidence>
<protein>
    <recommendedName>
        <fullName evidence="4">PPE domain-containing protein</fullName>
    </recommendedName>
</protein>
<dbReference type="SUPFAM" id="SSF140453">
    <property type="entry name" value="EsxAB dimer-like"/>
    <property type="match status" value="1"/>
</dbReference>
<comment type="caution">
    <text evidence="2">The sequence shown here is derived from an EMBL/GenBank/DDBJ whole genome shotgun (WGS) entry which is preliminary data.</text>
</comment>
<feature type="region of interest" description="Disordered" evidence="1">
    <location>
        <begin position="182"/>
        <end position="218"/>
    </location>
</feature>
<dbReference type="RefSeq" id="WP_323124658.1">
    <property type="nucleotide sequence ID" value="NZ_JAYESH010000021.1"/>
</dbReference>
<gene>
    <name evidence="2" type="ORF">U3653_31115</name>
</gene>
<organism evidence="2 3">
    <name type="scientific">Nocardia implantans</name>
    <dbReference type="NCBI Taxonomy" id="3108168"/>
    <lineage>
        <taxon>Bacteria</taxon>
        <taxon>Bacillati</taxon>
        <taxon>Actinomycetota</taxon>
        <taxon>Actinomycetes</taxon>
        <taxon>Mycobacteriales</taxon>
        <taxon>Nocardiaceae</taxon>
        <taxon>Nocardia</taxon>
    </lineage>
</organism>
<dbReference type="EMBL" id="JAYKYQ010000018">
    <property type="protein sequence ID" value="MEB3514494.1"/>
    <property type="molecule type" value="Genomic_DNA"/>
</dbReference>
<evidence type="ECO:0000313" key="3">
    <source>
        <dbReference type="Proteomes" id="UP001348098"/>
    </source>
</evidence>
<dbReference type="InterPro" id="IPR036689">
    <property type="entry name" value="ESAT-6-like_sf"/>
</dbReference>
<dbReference type="Proteomes" id="UP001348098">
    <property type="component" value="Unassembled WGS sequence"/>
</dbReference>
<evidence type="ECO:0000256" key="1">
    <source>
        <dbReference type="SAM" id="MobiDB-lite"/>
    </source>
</evidence>